<organism evidence="1">
    <name type="scientific">Hexamita inflata</name>
    <dbReference type="NCBI Taxonomy" id="28002"/>
    <lineage>
        <taxon>Eukaryota</taxon>
        <taxon>Metamonada</taxon>
        <taxon>Diplomonadida</taxon>
        <taxon>Hexamitidae</taxon>
        <taxon>Hexamitinae</taxon>
        <taxon>Hexamita</taxon>
    </lineage>
</organism>
<name>A0AA86TSA6_9EUKA</name>
<reference evidence="1" key="1">
    <citation type="submission" date="2023-06" db="EMBL/GenBank/DDBJ databases">
        <authorList>
            <person name="Kurt Z."/>
        </authorList>
    </citation>
    <scope>NUCLEOTIDE SEQUENCE</scope>
</reference>
<keyword evidence="3" id="KW-1185">Reference proteome</keyword>
<dbReference type="EMBL" id="CATOUU010000372">
    <property type="protein sequence ID" value="CAI9926771.1"/>
    <property type="molecule type" value="Genomic_DNA"/>
</dbReference>
<reference evidence="2 3" key="2">
    <citation type="submission" date="2024-07" db="EMBL/GenBank/DDBJ databases">
        <authorList>
            <person name="Akdeniz Z."/>
        </authorList>
    </citation>
    <scope>NUCLEOTIDE SEQUENCE [LARGE SCALE GENOMIC DNA]</scope>
</reference>
<protein>
    <submittedName>
        <fullName evidence="1">EXS family protein</fullName>
    </submittedName>
    <submittedName>
        <fullName evidence="2">EXS_family protein</fullName>
    </submittedName>
</protein>
<dbReference type="AlphaFoldDB" id="A0AA86TSA6"/>
<comment type="caution">
    <text evidence="1">The sequence shown here is derived from an EMBL/GenBank/DDBJ whole genome shotgun (WGS) entry which is preliminary data.</text>
</comment>
<dbReference type="EMBL" id="CAXDID020000470">
    <property type="protein sequence ID" value="CAL6094785.1"/>
    <property type="molecule type" value="Genomic_DNA"/>
</dbReference>
<sequence length="195" mass="22800">MYLEIYPDWSLKSVRYDFLQSICNKIDQLEVQIEINGSSQVSNTEQILQISEQSKLFLTEIKIDFDTIAAFFNDKYQKLQEQCQNIEQMAIKAVQINSQKQFSAIDIKVQQTLQNCSILQNYVVNNLERMRTLAQLHDKASRYTYNASLWLHDTCLKANFEDEEIFEQIKDQLAQSYSILYQTGKRKAINTKSEG</sequence>
<evidence type="ECO:0000313" key="3">
    <source>
        <dbReference type="Proteomes" id="UP001642409"/>
    </source>
</evidence>
<gene>
    <name evidence="1" type="ORF">HINF_LOCUS14416</name>
    <name evidence="2" type="ORF">HINF_LOCUS67634</name>
</gene>
<proteinExistence type="predicted"/>
<evidence type="ECO:0000313" key="1">
    <source>
        <dbReference type="EMBL" id="CAI9926771.1"/>
    </source>
</evidence>
<evidence type="ECO:0000313" key="2">
    <source>
        <dbReference type="EMBL" id="CAL6094785.1"/>
    </source>
</evidence>
<dbReference type="Proteomes" id="UP001642409">
    <property type="component" value="Unassembled WGS sequence"/>
</dbReference>
<accession>A0AA86TSA6</accession>